<proteinExistence type="predicted"/>
<dbReference type="Proteomes" id="UP000664940">
    <property type="component" value="Unassembled WGS sequence"/>
</dbReference>
<dbReference type="EMBL" id="JABVXQ010000001">
    <property type="protein sequence ID" value="KAF6130828.1"/>
    <property type="molecule type" value="Genomic_DNA"/>
</dbReference>
<organism evidence="1 2">
    <name type="scientific">Phyllostomus discolor</name>
    <name type="common">pale spear-nosed bat</name>
    <dbReference type="NCBI Taxonomy" id="89673"/>
    <lineage>
        <taxon>Eukaryota</taxon>
        <taxon>Metazoa</taxon>
        <taxon>Chordata</taxon>
        <taxon>Craniata</taxon>
        <taxon>Vertebrata</taxon>
        <taxon>Euteleostomi</taxon>
        <taxon>Mammalia</taxon>
        <taxon>Eutheria</taxon>
        <taxon>Laurasiatheria</taxon>
        <taxon>Chiroptera</taxon>
        <taxon>Yangochiroptera</taxon>
        <taxon>Phyllostomidae</taxon>
        <taxon>Phyllostominae</taxon>
        <taxon>Phyllostomus</taxon>
    </lineage>
</organism>
<gene>
    <name evidence="1" type="ORF">HJG60_007802</name>
</gene>
<sequence length="125" mass="13624">MIHTMKSIKKERNERDPQAFSLGSLLLSPPPFPLLLSQCFLTSSQADMFAGHVCPLVLVFYGPAGSFDTDFPAQGPAWLGASSSLQFLCQPRRPPLRSPPSPLTFCKESHQQMTATMCSVSPVLA</sequence>
<dbReference type="AlphaFoldDB" id="A0A834BKK0"/>
<comment type="caution">
    <text evidence="1">The sequence shown here is derived from an EMBL/GenBank/DDBJ whole genome shotgun (WGS) entry which is preliminary data.</text>
</comment>
<evidence type="ECO:0000313" key="1">
    <source>
        <dbReference type="EMBL" id="KAF6130828.1"/>
    </source>
</evidence>
<accession>A0A834BKK0</accession>
<name>A0A834BKK0_9CHIR</name>
<protein>
    <submittedName>
        <fullName evidence="1">Uncharacterized protein</fullName>
    </submittedName>
</protein>
<evidence type="ECO:0000313" key="2">
    <source>
        <dbReference type="Proteomes" id="UP000664940"/>
    </source>
</evidence>
<reference evidence="1 2" key="1">
    <citation type="journal article" date="2020" name="Nature">
        <title>Six reference-quality genomes reveal evolution of bat adaptations.</title>
        <authorList>
            <person name="Jebb D."/>
            <person name="Huang Z."/>
            <person name="Pippel M."/>
            <person name="Hughes G.M."/>
            <person name="Lavrichenko K."/>
            <person name="Devanna P."/>
            <person name="Winkler S."/>
            <person name="Jermiin L.S."/>
            <person name="Skirmuntt E.C."/>
            <person name="Katzourakis A."/>
            <person name="Burkitt-Gray L."/>
            <person name="Ray D.A."/>
            <person name="Sullivan K.A.M."/>
            <person name="Roscito J.G."/>
            <person name="Kirilenko B.M."/>
            <person name="Davalos L.M."/>
            <person name="Corthals A.P."/>
            <person name="Power M.L."/>
            <person name="Jones G."/>
            <person name="Ransome R.D."/>
            <person name="Dechmann D.K.N."/>
            <person name="Locatelli A.G."/>
            <person name="Puechmaille S.J."/>
            <person name="Fedrigo O."/>
            <person name="Jarvis E.D."/>
            <person name="Hiller M."/>
            <person name="Vernes S.C."/>
            <person name="Myers E.W."/>
            <person name="Teeling E.C."/>
        </authorList>
    </citation>
    <scope>NUCLEOTIDE SEQUENCE [LARGE SCALE GENOMIC DNA]</scope>
    <source>
        <strain evidence="1">Bat1K_MPI-CBG_1</strain>
    </source>
</reference>